<feature type="transmembrane region" description="Helical" evidence="1">
    <location>
        <begin position="84"/>
        <end position="109"/>
    </location>
</feature>
<name>A0ABT5QH97_9GAMM</name>
<proteinExistence type="predicted"/>
<keyword evidence="3" id="KW-1185">Reference proteome</keyword>
<keyword evidence="1" id="KW-0812">Transmembrane</keyword>
<keyword evidence="1" id="KW-0472">Membrane</keyword>
<evidence type="ECO:0000256" key="1">
    <source>
        <dbReference type="SAM" id="Phobius"/>
    </source>
</evidence>
<feature type="transmembrane region" description="Helical" evidence="1">
    <location>
        <begin position="9"/>
        <end position="30"/>
    </location>
</feature>
<feature type="transmembrane region" description="Helical" evidence="1">
    <location>
        <begin position="42"/>
        <end position="63"/>
    </location>
</feature>
<organism evidence="2 3">
    <name type="scientific">Enterovibrio qingdaonensis</name>
    <dbReference type="NCBI Taxonomy" id="2899818"/>
    <lineage>
        <taxon>Bacteria</taxon>
        <taxon>Pseudomonadati</taxon>
        <taxon>Pseudomonadota</taxon>
        <taxon>Gammaproteobacteria</taxon>
        <taxon>Vibrionales</taxon>
        <taxon>Vibrionaceae</taxon>
        <taxon>Enterovibrio</taxon>
    </lineage>
</organism>
<dbReference type="Proteomes" id="UP001149821">
    <property type="component" value="Unassembled WGS sequence"/>
</dbReference>
<gene>
    <name evidence="2" type="ORF">LRP49_03990</name>
</gene>
<dbReference type="EMBL" id="JAJUBB010000002">
    <property type="protein sequence ID" value="MDD1780356.1"/>
    <property type="molecule type" value="Genomic_DNA"/>
</dbReference>
<comment type="caution">
    <text evidence="2">The sequence shown here is derived from an EMBL/GenBank/DDBJ whole genome shotgun (WGS) entry which is preliminary data.</text>
</comment>
<reference evidence="2" key="1">
    <citation type="submission" date="2021-12" db="EMBL/GenBank/DDBJ databases">
        <title>Enterovibrio ZSDZ35 sp. nov. and Enterovibrio ZSDZ42 sp. nov., isolated from coastal seawater in Qingdao.</title>
        <authorList>
            <person name="Zhang P."/>
        </authorList>
    </citation>
    <scope>NUCLEOTIDE SEQUENCE</scope>
    <source>
        <strain evidence="2">ZSDZ35</strain>
    </source>
</reference>
<sequence>MNIRTILSVGLRIFALMLFLEAIFTTLSFLSVKDVARENVELLTVSGLYVLVAFITWKFPLTIAKKLTPNEVGDEKIGLSAFDLSRVGIALLALNVIINSLWSVIPAIVALKSDYMGNPPVAFSGVIMLVFGIILLLGNGNVARLVIRS</sequence>
<evidence type="ECO:0000313" key="3">
    <source>
        <dbReference type="Proteomes" id="UP001149821"/>
    </source>
</evidence>
<keyword evidence="1" id="KW-1133">Transmembrane helix</keyword>
<evidence type="ECO:0000313" key="2">
    <source>
        <dbReference type="EMBL" id="MDD1780356.1"/>
    </source>
</evidence>
<protein>
    <submittedName>
        <fullName evidence="2">GNAT family acetyltransferase</fullName>
    </submittedName>
</protein>
<feature type="transmembrane region" description="Helical" evidence="1">
    <location>
        <begin position="121"/>
        <end position="147"/>
    </location>
</feature>
<accession>A0ABT5QH97</accession>
<dbReference type="RefSeq" id="WP_274140401.1">
    <property type="nucleotide sequence ID" value="NZ_JAJUBB010000002.1"/>
</dbReference>